<dbReference type="EMBL" id="VIBQ01000076">
    <property type="protein sequence ID" value="KAB8627265.1"/>
    <property type="molecule type" value="Genomic_DNA"/>
</dbReference>
<accession>A0A5N6L2Y4</accession>
<dbReference type="GO" id="GO:1990966">
    <property type="term" value="P:ATP generation from poly-ADP-D-ribose"/>
    <property type="evidence" value="ECO:0007669"/>
    <property type="project" value="TreeGrafter"/>
</dbReference>
<dbReference type="GO" id="GO:0009225">
    <property type="term" value="P:nucleotide-sugar metabolic process"/>
    <property type="evidence" value="ECO:0007669"/>
    <property type="project" value="TreeGrafter"/>
</dbReference>
<dbReference type="AlphaFoldDB" id="A0A5N6L2Y4"/>
<evidence type="ECO:0000313" key="6">
    <source>
        <dbReference type="EMBL" id="KAB8627265.1"/>
    </source>
</evidence>
<dbReference type="GO" id="GO:0005737">
    <property type="term" value="C:cytoplasm"/>
    <property type="evidence" value="ECO:0007669"/>
    <property type="project" value="TreeGrafter"/>
</dbReference>
<name>A0A5N6L2Y4_9ROSI</name>
<dbReference type="OrthoDB" id="1937899at2759"/>
<evidence type="ECO:0000259" key="4">
    <source>
        <dbReference type="Pfam" id="PF05028"/>
    </source>
</evidence>
<evidence type="ECO:0000256" key="3">
    <source>
        <dbReference type="ARBA" id="ARBA00022801"/>
    </source>
</evidence>
<dbReference type="EC" id="3.2.1.143" evidence="2"/>
<gene>
    <name evidence="6" type="ORF">FH972_026098</name>
</gene>
<dbReference type="GO" id="GO:0005634">
    <property type="term" value="C:nucleus"/>
    <property type="evidence" value="ECO:0007669"/>
    <property type="project" value="TreeGrafter"/>
</dbReference>
<evidence type="ECO:0000256" key="2">
    <source>
        <dbReference type="ARBA" id="ARBA00012255"/>
    </source>
</evidence>
<dbReference type="Pfam" id="PF05028">
    <property type="entry name" value="PARG_cat_C"/>
    <property type="match status" value="1"/>
</dbReference>
<evidence type="ECO:0000313" key="7">
    <source>
        <dbReference type="Proteomes" id="UP000327013"/>
    </source>
</evidence>
<reference evidence="6 7" key="1">
    <citation type="submission" date="2019-06" db="EMBL/GenBank/DDBJ databases">
        <title>A chromosomal-level reference genome of Carpinus fangiana (Coryloideae, Betulaceae).</title>
        <authorList>
            <person name="Yang X."/>
            <person name="Wang Z."/>
            <person name="Zhang L."/>
            <person name="Hao G."/>
            <person name="Liu J."/>
            <person name="Yang Y."/>
        </authorList>
    </citation>
    <scope>NUCLEOTIDE SEQUENCE [LARGE SCALE GENOMIC DNA]</scope>
    <source>
        <strain evidence="6">Cfa_2016G</strain>
        <tissue evidence="6">Leaf</tissue>
    </source>
</reference>
<dbReference type="GO" id="GO:0006282">
    <property type="term" value="P:regulation of DNA repair"/>
    <property type="evidence" value="ECO:0007669"/>
    <property type="project" value="InterPro"/>
</dbReference>
<organism evidence="6 7">
    <name type="scientific">Carpinus fangiana</name>
    <dbReference type="NCBI Taxonomy" id="176857"/>
    <lineage>
        <taxon>Eukaryota</taxon>
        <taxon>Viridiplantae</taxon>
        <taxon>Streptophyta</taxon>
        <taxon>Embryophyta</taxon>
        <taxon>Tracheophyta</taxon>
        <taxon>Spermatophyta</taxon>
        <taxon>Magnoliopsida</taxon>
        <taxon>eudicotyledons</taxon>
        <taxon>Gunneridae</taxon>
        <taxon>Pentapetalae</taxon>
        <taxon>rosids</taxon>
        <taxon>fabids</taxon>
        <taxon>Fagales</taxon>
        <taxon>Betulaceae</taxon>
        <taxon>Carpinus</taxon>
    </lineage>
</organism>
<dbReference type="InterPro" id="IPR007724">
    <property type="entry name" value="Poly_GlycHdrlase"/>
</dbReference>
<dbReference type="PANTHER" id="PTHR12837:SF0">
    <property type="entry name" value="POLY(ADP-RIBOSE) GLYCOHYDROLASE"/>
    <property type="match status" value="1"/>
</dbReference>
<feature type="domain" description="PARG helical" evidence="5">
    <location>
        <begin position="87"/>
        <end position="178"/>
    </location>
</feature>
<proteinExistence type="inferred from homology"/>
<keyword evidence="7" id="KW-1185">Reference proteome</keyword>
<comment type="caution">
    <text evidence="6">The sequence shown here is derived from an EMBL/GenBank/DDBJ whole genome shotgun (WGS) entry which is preliminary data.</text>
</comment>
<evidence type="ECO:0000256" key="1">
    <source>
        <dbReference type="ARBA" id="ARBA00009545"/>
    </source>
</evidence>
<dbReference type="Proteomes" id="UP000327013">
    <property type="component" value="Unassembled WGS sequence"/>
</dbReference>
<dbReference type="PANTHER" id="PTHR12837">
    <property type="entry name" value="POLY ADP-RIBOSE GLYCOHYDROLASE"/>
    <property type="match status" value="1"/>
</dbReference>
<dbReference type="Pfam" id="PF20811">
    <property type="entry name" value="PARG_cat_N"/>
    <property type="match status" value="1"/>
</dbReference>
<dbReference type="InterPro" id="IPR048362">
    <property type="entry name" value="PARG_helical"/>
</dbReference>
<evidence type="ECO:0000259" key="5">
    <source>
        <dbReference type="Pfam" id="PF20811"/>
    </source>
</evidence>
<dbReference type="InterPro" id="IPR046372">
    <property type="entry name" value="PARG_cat_C"/>
</dbReference>
<dbReference type="GO" id="GO:0005975">
    <property type="term" value="P:carbohydrate metabolic process"/>
    <property type="evidence" value="ECO:0007669"/>
    <property type="project" value="InterPro"/>
</dbReference>
<sequence>MSAPRHYTLPSSPNIKCQDRFSLLEDEEDVYEVRFWDIFQVILQSPVSSANQIIEILDTIAVTLRDGQTMDYGGLKQVLEEWPNILQLWPTLVQMALKMPELFPGDCISILTTETPVLMFSREQVCCLVVHQFFCTLRAPVWQDGYQDFDLWYSKEQPHDRAATIYLNSLLTYFSRCATLVQDGDWKVSYSLRVLNDADQRPHRLIPLEIVQVSEVSTCEDLVGLSGNACVVSANRYVGFGQSATQEEIFVGTCPEACPIVLVTPPLEDNQVLIVKGAEGMVETEGQRRDIRVVGPYRQYPDVELHQDKWRNRTMLFMDALELDLAEGDGLADLLPANVRREKMKALNAFTSGEYGSVSVGFWGCGAFNGDAEVKMLILWCAASAAGTTLRVVCDEGQRKFGKKLEDVVGIVVQKAMTAQQLESILLLKEAGQLAKGEMFSFLMDHMSSTQQ</sequence>
<dbReference type="GO" id="GO:0004649">
    <property type="term" value="F:poly(ADP-ribose) glycohydrolase activity"/>
    <property type="evidence" value="ECO:0007669"/>
    <property type="project" value="UniProtKB-EC"/>
</dbReference>
<comment type="similarity">
    <text evidence="1">Belongs to the poly(ADP-ribose) glycohydrolase family.</text>
</comment>
<protein>
    <recommendedName>
        <fullName evidence="2">poly(ADP-ribose) glycohydrolase</fullName>
        <ecNumber evidence="2">3.2.1.143</ecNumber>
    </recommendedName>
</protein>
<keyword evidence="3" id="KW-0378">Hydrolase</keyword>
<feature type="domain" description="PARG catalytic Macro" evidence="4">
    <location>
        <begin position="210"/>
        <end position="394"/>
    </location>
</feature>